<dbReference type="InterPro" id="IPR023353">
    <property type="entry name" value="LemA-like_dom_sf"/>
</dbReference>
<evidence type="ECO:0000256" key="4">
    <source>
        <dbReference type="ARBA" id="ARBA00022989"/>
    </source>
</evidence>
<protein>
    <submittedName>
        <fullName evidence="7">LemA family protein</fullName>
    </submittedName>
</protein>
<dbReference type="PANTHER" id="PTHR34478">
    <property type="entry name" value="PROTEIN LEMA"/>
    <property type="match status" value="1"/>
</dbReference>
<dbReference type="Pfam" id="PF04011">
    <property type="entry name" value="LemA"/>
    <property type="match status" value="1"/>
</dbReference>
<dbReference type="SUPFAM" id="SSF140478">
    <property type="entry name" value="LemA-like"/>
    <property type="match status" value="1"/>
</dbReference>
<feature type="signal peptide" evidence="6">
    <location>
        <begin position="1"/>
        <end position="21"/>
    </location>
</feature>
<evidence type="ECO:0000256" key="1">
    <source>
        <dbReference type="ARBA" id="ARBA00004167"/>
    </source>
</evidence>
<comment type="subcellular location">
    <subcellularLocation>
        <location evidence="1">Membrane</location>
        <topology evidence="1">Single-pass membrane protein</topology>
    </subcellularLocation>
</comment>
<evidence type="ECO:0000256" key="5">
    <source>
        <dbReference type="ARBA" id="ARBA00023136"/>
    </source>
</evidence>
<dbReference type="PANTHER" id="PTHR34478:SF2">
    <property type="entry name" value="MEMBRANE PROTEIN"/>
    <property type="match status" value="1"/>
</dbReference>
<keyword evidence="6" id="KW-0732">Signal</keyword>
<evidence type="ECO:0000256" key="6">
    <source>
        <dbReference type="SAM" id="SignalP"/>
    </source>
</evidence>
<gene>
    <name evidence="7" type="ORF">ENO59_02650</name>
</gene>
<evidence type="ECO:0000256" key="3">
    <source>
        <dbReference type="ARBA" id="ARBA00022692"/>
    </source>
</evidence>
<evidence type="ECO:0000256" key="2">
    <source>
        <dbReference type="ARBA" id="ARBA00008854"/>
    </source>
</evidence>
<keyword evidence="3" id="KW-0812">Transmembrane</keyword>
<name>A0A7V2F5Y6_RHOMR</name>
<evidence type="ECO:0000313" key="7">
    <source>
        <dbReference type="EMBL" id="HER95408.1"/>
    </source>
</evidence>
<keyword evidence="4" id="KW-1133">Transmembrane helix</keyword>
<dbReference type="AlphaFoldDB" id="A0A7V2F5Y6"/>
<dbReference type="GO" id="GO:0016020">
    <property type="term" value="C:membrane"/>
    <property type="evidence" value="ECO:0007669"/>
    <property type="project" value="UniProtKB-SubCell"/>
</dbReference>
<organism evidence="7">
    <name type="scientific">Rhodothermus marinus</name>
    <name type="common">Rhodothermus obamensis</name>
    <dbReference type="NCBI Taxonomy" id="29549"/>
    <lineage>
        <taxon>Bacteria</taxon>
        <taxon>Pseudomonadati</taxon>
        <taxon>Rhodothermota</taxon>
        <taxon>Rhodothermia</taxon>
        <taxon>Rhodothermales</taxon>
        <taxon>Rhodothermaceae</taxon>
        <taxon>Rhodothermus</taxon>
    </lineage>
</organism>
<feature type="chain" id="PRO_5030937138" evidence="6">
    <location>
        <begin position="22"/>
        <end position="200"/>
    </location>
</feature>
<sequence length="200" mass="22136">MRSKGLLVLLVLALLAGLAGCAGCSTYNTLVEADETVARAWADLQAQYQRRADLIPNLVRTVEASATFERETLEAVTNARARATAITLSVEDLSDPEKVRQFQEAQAQLSSALARLLAVAENYPQLQTTEAFRDLLAQLEGTENRITVARRDYNEAVRQYNIHVRRFPTMLVASLTGFRPKQPFEAAEGAQQAPQVQFDL</sequence>
<keyword evidence="5" id="KW-0472">Membrane</keyword>
<dbReference type="PROSITE" id="PS51257">
    <property type="entry name" value="PROKAR_LIPOPROTEIN"/>
    <property type="match status" value="1"/>
</dbReference>
<dbReference type="InterPro" id="IPR007156">
    <property type="entry name" value="MamQ_LemA"/>
</dbReference>
<comment type="similarity">
    <text evidence="2">Belongs to the LemA family.</text>
</comment>
<comment type="caution">
    <text evidence="7">The sequence shown here is derived from an EMBL/GenBank/DDBJ whole genome shotgun (WGS) entry which is preliminary data.</text>
</comment>
<dbReference type="Gene3D" id="1.20.1440.20">
    <property type="entry name" value="LemA-like domain"/>
    <property type="match status" value="1"/>
</dbReference>
<reference evidence="7" key="1">
    <citation type="journal article" date="2020" name="mSystems">
        <title>Genome- and Community-Level Interaction Insights into Carbon Utilization and Element Cycling Functions of Hydrothermarchaeota in Hydrothermal Sediment.</title>
        <authorList>
            <person name="Zhou Z."/>
            <person name="Liu Y."/>
            <person name="Xu W."/>
            <person name="Pan J."/>
            <person name="Luo Z.H."/>
            <person name="Li M."/>
        </authorList>
    </citation>
    <scope>NUCLEOTIDE SEQUENCE [LARGE SCALE GENOMIC DNA]</scope>
    <source>
        <strain evidence="7">SpSt-143</strain>
    </source>
</reference>
<dbReference type="EMBL" id="DSGB01000003">
    <property type="protein sequence ID" value="HER95408.1"/>
    <property type="molecule type" value="Genomic_DNA"/>
</dbReference>
<accession>A0A7V2F5Y6</accession>
<proteinExistence type="inferred from homology"/>